<reference evidence="3" key="1">
    <citation type="submission" date="2016-06" db="UniProtKB">
        <authorList>
            <consortium name="WormBaseParasite"/>
        </authorList>
    </citation>
    <scope>IDENTIFICATION</scope>
</reference>
<dbReference type="AlphaFoldDB" id="A0A183IAR9"/>
<name>A0A183IAR9_9BILA</name>
<protein>
    <submittedName>
        <fullName evidence="1 3">Uncharacterized protein</fullName>
    </submittedName>
</protein>
<proteinExistence type="predicted"/>
<accession>A0A183IAR9</accession>
<evidence type="ECO:0000313" key="3">
    <source>
        <dbReference type="WBParaSite" id="SBAD_0000073601-mRNA-1"/>
    </source>
</evidence>
<organism evidence="3">
    <name type="scientific">Soboliphyme baturini</name>
    <dbReference type="NCBI Taxonomy" id="241478"/>
    <lineage>
        <taxon>Eukaryota</taxon>
        <taxon>Metazoa</taxon>
        <taxon>Ecdysozoa</taxon>
        <taxon>Nematoda</taxon>
        <taxon>Enoplea</taxon>
        <taxon>Dorylaimia</taxon>
        <taxon>Dioctophymatida</taxon>
        <taxon>Dioctophymatoidea</taxon>
        <taxon>Soboliphymatidae</taxon>
        <taxon>Soboliphyme</taxon>
    </lineage>
</organism>
<evidence type="ECO:0000313" key="2">
    <source>
        <dbReference type="Proteomes" id="UP000270296"/>
    </source>
</evidence>
<dbReference type="EMBL" id="UZAM01006611">
    <property type="protein sequence ID" value="VDO91881.1"/>
    <property type="molecule type" value="Genomic_DNA"/>
</dbReference>
<evidence type="ECO:0000313" key="1">
    <source>
        <dbReference type="EMBL" id="VDO91881.1"/>
    </source>
</evidence>
<dbReference type="Proteomes" id="UP000270296">
    <property type="component" value="Unassembled WGS sequence"/>
</dbReference>
<gene>
    <name evidence="1" type="ORF">SBAD_LOCUS713</name>
</gene>
<dbReference type="WBParaSite" id="SBAD_0000073601-mRNA-1">
    <property type="protein sequence ID" value="SBAD_0000073601-mRNA-1"/>
    <property type="gene ID" value="SBAD_0000073601"/>
</dbReference>
<reference evidence="1 2" key="2">
    <citation type="submission" date="2018-11" db="EMBL/GenBank/DDBJ databases">
        <authorList>
            <consortium name="Pathogen Informatics"/>
        </authorList>
    </citation>
    <scope>NUCLEOTIDE SEQUENCE [LARGE SCALE GENOMIC DNA]</scope>
</reference>
<sequence>MSRHSRRLVTVHRHRSLGLIRSGRHTSSMTIDINRRKRARLADSRRLPLWLELSPLRSRFCAVKCPWPWAEFQAPRLFLFRLSRLNRHPLCCFSPLSVSLVSFVELTAANTRPGKTNRPSVCPFAGSAAVLTRLATWSLIATV</sequence>
<keyword evidence="2" id="KW-1185">Reference proteome</keyword>